<evidence type="ECO:0000256" key="2">
    <source>
        <dbReference type="SAM" id="Phobius"/>
    </source>
</evidence>
<dbReference type="EMBL" id="QGNW01000016">
    <property type="protein sequence ID" value="RVX16312.1"/>
    <property type="molecule type" value="Genomic_DNA"/>
</dbReference>
<feature type="transmembrane region" description="Helical" evidence="2">
    <location>
        <begin position="479"/>
        <end position="500"/>
    </location>
</feature>
<dbReference type="GO" id="GO:0004252">
    <property type="term" value="F:serine-type endopeptidase activity"/>
    <property type="evidence" value="ECO:0007669"/>
    <property type="project" value="InterPro"/>
</dbReference>
<keyword evidence="4" id="KW-0645">Protease</keyword>
<evidence type="ECO:0000256" key="1">
    <source>
        <dbReference type="ARBA" id="ARBA00005228"/>
    </source>
</evidence>
<comment type="similarity">
    <text evidence="1">Belongs to the peptidase S9A family.</text>
</comment>
<dbReference type="PANTHER" id="PTHR11757:SF19">
    <property type="entry name" value="PROLYL ENDOPEPTIDASE-LIKE"/>
    <property type="match status" value="1"/>
</dbReference>
<keyword evidence="2" id="KW-1133">Transmembrane helix</keyword>
<name>A0A438K537_VITVI</name>
<accession>A0A438K537</accession>
<evidence type="ECO:0000313" key="5">
    <source>
        <dbReference type="Proteomes" id="UP000288805"/>
    </source>
</evidence>
<sequence>MKLLNYIQAKTTMILHSPQHLLPFCVNANHVWLHKLGTDQSSDSCLYHEKDDMFSLGLQASESKQFLFVESGSKNTGFIFYLDVSKPEGGLTVLTPRLDGIDTSASHRGNHFYIKRRSNEYFNSEVLACPLDNVSTMTVLIPHRESWFAAEAKSFELLAEVEGGKLRVEACCRRMEIGSGPLPGRRGEGNIGWNDVQTRLEIIVPEGKGLLGGWNTLVEKFRGLGVELYGGAKPPITLEAQGAKRDAGKIATAESLLGGLWLPKRRLRIAVLGRGLLLFEFKTLWEAKQVLAGGRRVLGLPLHPWSHEVVPSHGNHVNCVTVAREESEGSSHATCGGRMRAVGTVKASEEGSLWGNGLTKGSNVSVEAIWVYWEVGQMIWEAGLVVREVARGVAMDFEGEGGKDFGPIEVAFRGGVGGIFFNDPKSSVGVLLAKAPERAELGIEGEELRDGILNGALREPVEAMTLEEVFRMAATGKALFSRSVGAFLLLLLFLFVCWALEKGGSFGLGRVEDVDREESMVPLRVQIPLRLLLTRSDSQDWTTREEDFVLDGSGRKE</sequence>
<gene>
    <name evidence="4" type="primary">ptrB_7</name>
    <name evidence="4" type="ORF">CK203_014539</name>
</gene>
<keyword evidence="2" id="KW-0812">Transmembrane</keyword>
<evidence type="ECO:0000259" key="3">
    <source>
        <dbReference type="Pfam" id="PF02897"/>
    </source>
</evidence>
<protein>
    <submittedName>
        <fullName evidence="4">Protease 2</fullName>
    </submittedName>
</protein>
<evidence type="ECO:0000313" key="4">
    <source>
        <dbReference type="EMBL" id="RVX16312.1"/>
    </source>
</evidence>
<keyword evidence="2" id="KW-0472">Membrane</keyword>
<dbReference type="PANTHER" id="PTHR11757">
    <property type="entry name" value="PROTEASE FAMILY S9A OLIGOPEPTIDASE"/>
    <property type="match status" value="1"/>
</dbReference>
<dbReference type="Gene3D" id="2.130.10.120">
    <property type="entry name" value="Prolyl oligopeptidase, N-terminal domain"/>
    <property type="match status" value="1"/>
</dbReference>
<reference evidence="4 5" key="1">
    <citation type="journal article" date="2018" name="PLoS Genet.">
        <title>Population sequencing reveals clonal diversity and ancestral inbreeding in the grapevine cultivar Chardonnay.</title>
        <authorList>
            <person name="Roach M.J."/>
            <person name="Johnson D.L."/>
            <person name="Bohlmann J."/>
            <person name="van Vuuren H.J."/>
            <person name="Jones S.J."/>
            <person name="Pretorius I.S."/>
            <person name="Schmidt S.A."/>
            <person name="Borneman A.R."/>
        </authorList>
    </citation>
    <scope>NUCLEOTIDE SEQUENCE [LARGE SCALE GENOMIC DNA]</scope>
    <source>
        <strain evidence="5">cv. Chardonnay</strain>
        <tissue evidence="4">Leaf</tissue>
    </source>
</reference>
<keyword evidence="4" id="KW-0378">Hydrolase</keyword>
<dbReference type="Pfam" id="PF02897">
    <property type="entry name" value="Peptidase_S9_N"/>
    <property type="match status" value="1"/>
</dbReference>
<dbReference type="InterPro" id="IPR023302">
    <property type="entry name" value="Pept_S9A_N"/>
</dbReference>
<dbReference type="Proteomes" id="UP000288805">
    <property type="component" value="Unassembled WGS sequence"/>
</dbReference>
<comment type="caution">
    <text evidence="4">The sequence shown here is derived from an EMBL/GenBank/DDBJ whole genome shotgun (WGS) entry which is preliminary data.</text>
</comment>
<organism evidence="4 5">
    <name type="scientific">Vitis vinifera</name>
    <name type="common">Grape</name>
    <dbReference type="NCBI Taxonomy" id="29760"/>
    <lineage>
        <taxon>Eukaryota</taxon>
        <taxon>Viridiplantae</taxon>
        <taxon>Streptophyta</taxon>
        <taxon>Embryophyta</taxon>
        <taxon>Tracheophyta</taxon>
        <taxon>Spermatophyta</taxon>
        <taxon>Magnoliopsida</taxon>
        <taxon>eudicotyledons</taxon>
        <taxon>Gunneridae</taxon>
        <taxon>Pentapetalae</taxon>
        <taxon>rosids</taxon>
        <taxon>Vitales</taxon>
        <taxon>Vitaceae</taxon>
        <taxon>Viteae</taxon>
        <taxon>Vitis</taxon>
    </lineage>
</organism>
<feature type="domain" description="Peptidase S9A N-terminal" evidence="3">
    <location>
        <begin position="29"/>
        <end position="156"/>
    </location>
</feature>
<dbReference type="InterPro" id="IPR051543">
    <property type="entry name" value="Serine_Peptidase_S9A"/>
</dbReference>
<dbReference type="AlphaFoldDB" id="A0A438K537"/>
<dbReference type="SUPFAM" id="SSF50993">
    <property type="entry name" value="Peptidase/esterase 'gauge' domain"/>
    <property type="match status" value="1"/>
</dbReference>
<dbReference type="GO" id="GO:0006508">
    <property type="term" value="P:proteolysis"/>
    <property type="evidence" value="ECO:0007669"/>
    <property type="project" value="UniProtKB-KW"/>
</dbReference>
<proteinExistence type="inferred from homology"/>